<dbReference type="Proteomes" id="UP001259832">
    <property type="component" value="Unassembled WGS sequence"/>
</dbReference>
<name>A0AAD9LGL2_9STRA</name>
<feature type="compositionally biased region" description="Polar residues" evidence="1">
    <location>
        <begin position="121"/>
        <end position="134"/>
    </location>
</feature>
<protein>
    <submittedName>
        <fullName evidence="2">Uncharacterized protein</fullName>
    </submittedName>
</protein>
<organism evidence="2 3">
    <name type="scientific">Phytophthora citrophthora</name>
    <dbReference type="NCBI Taxonomy" id="4793"/>
    <lineage>
        <taxon>Eukaryota</taxon>
        <taxon>Sar</taxon>
        <taxon>Stramenopiles</taxon>
        <taxon>Oomycota</taxon>
        <taxon>Peronosporomycetes</taxon>
        <taxon>Peronosporales</taxon>
        <taxon>Peronosporaceae</taxon>
        <taxon>Phytophthora</taxon>
    </lineage>
</organism>
<dbReference type="AlphaFoldDB" id="A0AAD9LGL2"/>
<keyword evidence="3" id="KW-1185">Reference proteome</keyword>
<evidence type="ECO:0000256" key="1">
    <source>
        <dbReference type="SAM" id="MobiDB-lite"/>
    </source>
</evidence>
<dbReference type="EMBL" id="JASMQC010000022">
    <property type="protein sequence ID" value="KAK1935556.1"/>
    <property type="molecule type" value="Genomic_DNA"/>
</dbReference>
<evidence type="ECO:0000313" key="3">
    <source>
        <dbReference type="Proteomes" id="UP001259832"/>
    </source>
</evidence>
<gene>
    <name evidence="2" type="ORF">P3T76_010251</name>
</gene>
<reference evidence="2" key="1">
    <citation type="submission" date="2023-08" db="EMBL/GenBank/DDBJ databases">
        <title>Reference Genome Resource for the Citrus Pathogen Phytophthora citrophthora.</title>
        <authorList>
            <person name="Moller H."/>
            <person name="Coetzee B."/>
            <person name="Rose L.J."/>
            <person name="Van Niekerk J.M."/>
        </authorList>
    </citation>
    <scope>NUCLEOTIDE SEQUENCE</scope>
    <source>
        <strain evidence="2">STE-U-9442</strain>
    </source>
</reference>
<accession>A0AAD9LGL2</accession>
<sequence length="309" mass="34726">MGVSAIPEGVQLLDMFLKDMDELDADSVQDDPNGILNSAHTRSFESPANTFCSQDTNVHLNVAAPLTTRKKKHSWLRRREELHRLRQETQAMETRVVFLRLQRQNRQASCGFQQKRKEATTTEQQQLKKAQQENSELKNKVRASAASRRTASCLSSDVSSAANPIQAAIEEPLPVAFRIDSESAGIFTTLEAIVDRRFQDLQSILDKLQLKSTAVDDVEVHISNGDSGTKAAMEYKCVQVLPFDNVVASKTVWSLVEVCNNPQKLSQVVQRSENTYSARSRFTLHLDEDTMLFAYVYTVVNAMLYVKAV</sequence>
<evidence type="ECO:0000313" key="2">
    <source>
        <dbReference type="EMBL" id="KAK1935556.1"/>
    </source>
</evidence>
<comment type="caution">
    <text evidence="2">The sequence shown here is derived from an EMBL/GenBank/DDBJ whole genome shotgun (WGS) entry which is preliminary data.</text>
</comment>
<feature type="region of interest" description="Disordered" evidence="1">
    <location>
        <begin position="109"/>
        <end position="144"/>
    </location>
</feature>
<proteinExistence type="predicted"/>